<keyword evidence="3" id="KW-1185">Reference proteome</keyword>
<sequence>MVIIRPYRPEDLEKIVQLWWGTWHETFLKLTHPQPYTAWIVRFRDEIAVQGLIWVVELENQIIGFVVVVVHHIDFDRLARSPTF</sequence>
<reference evidence="2 3" key="1">
    <citation type="submission" date="2017-08" db="EMBL/GenBank/DDBJ databases">
        <title>Genomes of Fischerella (Mastigocladus) sp. strains.</title>
        <authorList>
            <person name="Miller S.R."/>
        </authorList>
    </citation>
    <scope>NUCLEOTIDE SEQUENCE [LARGE SCALE GENOMIC DNA]</scope>
    <source>
        <strain evidence="2 3">CCMEE 5323</strain>
    </source>
</reference>
<protein>
    <recommendedName>
        <fullName evidence="1">N-acetyltransferase domain-containing protein</fullName>
    </recommendedName>
</protein>
<gene>
    <name evidence="2" type="ORF">CEN44_23130</name>
</gene>
<organism evidence="2 3">
    <name type="scientific">Fischerella muscicola CCMEE 5323</name>
    <dbReference type="NCBI Taxonomy" id="2019572"/>
    <lineage>
        <taxon>Bacteria</taxon>
        <taxon>Bacillati</taxon>
        <taxon>Cyanobacteriota</taxon>
        <taxon>Cyanophyceae</taxon>
        <taxon>Nostocales</taxon>
        <taxon>Hapalosiphonaceae</taxon>
        <taxon>Fischerella</taxon>
    </lineage>
</organism>
<accession>A0A2N6JXF6</accession>
<evidence type="ECO:0000313" key="2">
    <source>
        <dbReference type="EMBL" id="PLZ85109.1"/>
    </source>
</evidence>
<evidence type="ECO:0000259" key="1">
    <source>
        <dbReference type="PROSITE" id="PS51186"/>
    </source>
</evidence>
<dbReference type="PROSITE" id="PS51186">
    <property type="entry name" value="GNAT"/>
    <property type="match status" value="1"/>
</dbReference>
<dbReference type="AlphaFoldDB" id="A0A2N6JXF6"/>
<evidence type="ECO:0000313" key="3">
    <source>
        <dbReference type="Proteomes" id="UP000235036"/>
    </source>
</evidence>
<dbReference type="InterPro" id="IPR000182">
    <property type="entry name" value="GNAT_dom"/>
</dbReference>
<feature type="domain" description="N-acetyltransferase" evidence="1">
    <location>
        <begin position="2"/>
        <end position="84"/>
    </location>
</feature>
<name>A0A2N6JXF6_FISMU</name>
<dbReference type="GO" id="GO:0016747">
    <property type="term" value="F:acyltransferase activity, transferring groups other than amino-acyl groups"/>
    <property type="evidence" value="ECO:0007669"/>
    <property type="project" value="InterPro"/>
</dbReference>
<dbReference type="InterPro" id="IPR016181">
    <property type="entry name" value="Acyl_CoA_acyltransferase"/>
</dbReference>
<proteinExistence type="predicted"/>
<dbReference type="Proteomes" id="UP000235036">
    <property type="component" value="Unassembled WGS sequence"/>
</dbReference>
<dbReference type="EMBL" id="NRQW01000539">
    <property type="protein sequence ID" value="PLZ85109.1"/>
    <property type="molecule type" value="Genomic_DNA"/>
</dbReference>
<comment type="caution">
    <text evidence="2">The sequence shown here is derived from an EMBL/GenBank/DDBJ whole genome shotgun (WGS) entry which is preliminary data.</text>
</comment>
<dbReference type="SUPFAM" id="SSF55729">
    <property type="entry name" value="Acyl-CoA N-acyltransferases (Nat)"/>
    <property type="match status" value="1"/>
</dbReference>
<dbReference type="Gene3D" id="3.40.630.30">
    <property type="match status" value="1"/>
</dbReference>